<accession>A0ABU5NTD4</accession>
<evidence type="ECO:0000313" key="2">
    <source>
        <dbReference type="Proteomes" id="UP001289615"/>
    </source>
</evidence>
<reference evidence="1 2" key="1">
    <citation type="submission" date="2023-12" db="EMBL/GenBank/DDBJ databases">
        <title>Genome comparison identifies genes involved in endophytic behavior of Lysinibacillus irui and provides insights into its role as a plant-growth promoting bacterium.</title>
        <authorList>
            <person name="Hilario S."/>
            <person name="Matos I."/>
            <person name="Goncalves M.F.M."/>
            <person name="Pardo C.A."/>
            <person name="Santos M.J."/>
        </authorList>
    </citation>
    <scope>NUCLEOTIDE SEQUENCE [LARGE SCALE GENOMIC DNA]</scope>
    <source>
        <strain evidence="1 2">B3</strain>
    </source>
</reference>
<protein>
    <recommendedName>
        <fullName evidence="3">DUF5082 domain-containing protein</fullName>
    </recommendedName>
</protein>
<gene>
    <name evidence="1" type="ORF">U6C28_23400</name>
</gene>
<sequence length="105" mass="12175">MTETKEKAVLIDLGIVRIKEYDSLNVQIERLEEVHNPISKESSNKWRFKGYSDTILNALKLIVNKELLIDRNTANGLENYLKQVQEIHNKIMIALEGEKIDVPNR</sequence>
<dbReference type="RefSeq" id="WP_322612182.1">
    <property type="nucleotide sequence ID" value="NZ_JAXLNX010000046.1"/>
</dbReference>
<proteinExistence type="predicted"/>
<dbReference type="Proteomes" id="UP001289615">
    <property type="component" value="Unassembled WGS sequence"/>
</dbReference>
<evidence type="ECO:0008006" key="3">
    <source>
        <dbReference type="Google" id="ProtNLM"/>
    </source>
</evidence>
<keyword evidence="2" id="KW-1185">Reference proteome</keyword>
<organism evidence="1 2">
    <name type="scientific">Lysinibacillus irui</name>
    <dbReference type="NCBI Taxonomy" id="2998077"/>
    <lineage>
        <taxon>Bacteria</taxon>
        <taxon>Bacillati</taxon>
        <taxon>Bacillota</taxon>
        <taxon>Bacilli</taxon>
        <taxon>Bacillales</taxon>
        <taxon>Bacillaceae</taxon>
        <taxon>Lysinibacillus</taxon>
    </lineage>
</organism>
<name>A0ABU5NTD4_9BACI</name>
<comment type="caution">
    <text evidence="1">The sequence shown here is derived from an EMBL/GenBank/DDBJ whole genome shotgun (WGS) entry which is preliminary data.</text>
</comment>
<dbReference type="EMBL" id="JAXUIA010000027">
    <property type="protein sequence ID" value="MEA0979229.1"/>
    <property type="molecule type" value="Genomic_DNA"/>
</dbReference>
<evidence type="ECO:0000313" key="1">
    <source>
        <dbReference type="EMBL" id="MEA0979229.1"/>
    </source>
</evidence>